<evidence type="ECO:0000313" key="3">
    <source>
        <dbReference type="EMBL" id="RAL07325.1"/>
    </source>
</evidence>
<feature type="region of interest" description="Disordered" evidence="2">
    <location>
        <begin position="281"/>
        <end position="376"/>
    </location>
</feature>
<keyword evidence="4" id="KW-1185">Reference proteome</keyword>
<feature type="compositionally biased region" description="Acidic residues" evidence="2">
    <location>
        <begin position="296"/>
        <end position="307"/>
    </location>
</feature>
<accession>A0A395HJG8</accession>
<evidence type="ECO:0000256" key="1">
    <source>
        <dbReference type="SAM" id="Coils"/>
    </source>
</evidence>
<dbReference type="AlphaFoldDB" id="A0A395HJG8"/>
<dbReference type="STRING" id="1450537.A0A395HJG8"/>
<dbReference type="PANTHER" id="PTHR42067">
    <property type="entry name" value="YALI0C15378P"/>
    <property type="match status" value="1"/>
</dbReference>
<dbReference type="Gene3D" id="1.20.5.370">
    <property type="match status" value="1"/>
</dbReference>
<dbReference type="Proteomes" id="UP000248961">
    <property type="component" value="Unassembled WGS sequence"/>
</dbReference>
<name>A0A395HJG8_ASPHC</name>
<keyword evidence="1" id="KW-0175">Coiled coil</keyword>
<proteinExistence type="predicted"/>
<feature type="compositionally biased region" description="Polar residues" evidence="2">
    <location>
        <begin position="223"/>
        <end position="241"/>
    </location>
</feature>
<gene>
    <name evidence="3" type="ORF">BO97DRAFT_464029</name>
</gene>
<evidence type="ECO:0000313" key="4">
    <source>
        <dbReference type="Proteomes" id="UP000248961"/>
    </source>
</evidence>
<reference evidence="3 4" key="1">
    <citation type="submission" date="2018-02" db="EMBL/GenBank/DDBJ databases">
        <title>The genomes of Aspergillus section Nigri reveals drivers in fungal speciation.</title>
        <authorList>
            <consortium name="DOE Joint Genome Institute"/>
            <person name="Vesth T.C."/>
            <person name="Nybo J."/>
            <person name="Theobald S."/>
            <person name="Brandl J."/>
            <person name="Frisvad J.C."/>
            <person name="Nielsen K.F."/>
            <person name="Lyhne E.K."/>
            <person name="Kogle M.E."/>
            <person name="Kuo A."/>
            <person name="Riley R."/>
            <person name="Clum A."/>
            <person name="Nolan M."/>
            <person name="Lipzen A."/>
            <person name="Salamov A."/>
            <person name="Henrissat B."/>
            <person name="Wiebenga A."/>
            <person name="De vries R.P."/>
            <person name="Grigoriev I.V."/>
            <person name="Mortensen U.H."/>
            <person name="Andersen M.R."/>
            <person name="Baker S.E."/>
        </authorList>
    </citation>
    <scope>NUCLEOTIDE SEQUENCE [LARGE SCALE GENOMIC DNA]</scope>
    <source>
        <strain evidence="3 4">CBS 101889</strain>
    </source>
</reference>
<dbReference type="PANTHER" id="PTHR42067:SF1">
    <property type="entry name" value="MITOTIC APPARATUS PROTEIN P62"/>
    <property type="match status" value="1"/>
</dbReference>
<dbReference type="RefSeq" id="XP_025546479.1">
    <property type="nucleotide sequence ID" value="XM_025699480.1"/>
</dbReference>
<feature type="compositionally biased region" description="Polar residues" evidence="2">
    <location>
        <begin position="248"/>
        <end position="259"/>
    </location>
</feature>
<feature type="region of interest" description="Disordered" evidence="2">
    <location>
        <begin position="223"/>
        <end position="262"/>
    </location>
</feature>
<dbReference type="GeneID" id="37203769"/>
<organism evidence="3 4">
    <name type="scientific">Aspergillus homomorphus (strain CBS 101889)</name>
    <dbReference type="NCBI Taxonomy" id="1450537"/>
    <lineage>
        <taxon>Eukaryota</taxon>
        <taxon>Fungi</taxon>
        <taxon>Dikarya</taxon>
        <taxon>Ascomycota</taxon>
        <taxon>Pezizomycotina</taxon>
        <taxon>Eurotiomycetes</taxon>
        <taxon>Eurotiomycetidae</taxon>
        <taxon>Eurotiales</taxon>
        <taxon>Aspergillaceae</taxon>
        <taxon>Aspergillus</taxon>
        <taxon>Aspergillus subgen. Circumdati</taxon>
    </lineage>
</organism>
<dbReference type="InterPro" id="IPR014751">
    <property type="entry name" value="XRCC4-like_C"/>
</dbReference>
<dbReference type="SUPFAM" id="SSF58022">
    <property type="entry name" value="XRCC4, C-terminal oligomerization domain"/>
    <property type="match status" value="1"/>
</dbReference>
<sequence length="376" mass="41832">MPPNDVGQLSRILRIPRSDEPNACVLLHIVCCGASILDLNLIGTEGECPYTGTVRQTRLNSYRSKNYQGTEDEWAHIMLHVLGQLEYSRMRQDILTGVETSASIAGSEAKGNEMTIVIRKRIQSITQKLGAIILNQKDEEAIHLYEWTSISAERTGLLEKRCLTLQDRCQNAEETINNLRKQLDEVINAKTRHEQQLVNNFMQLLNEKKLKIRNQQRVLASTDFASQTSRSPPGESTQITTAKGGAGSSVSKPSHTMSCSEDDIENLELERENRRVSLEAALGTDNEPSSTPQQALEEDGSTTDEDMSTTSTHDAQTSKLDSKSFHSQSTSKNQVIPPRRELPFAKTTGKNAGMRTVRPEYKESGHSSGETDDDEL</sequence>
<feature type="coiled-coil region" evidence="1">
    <location>
        <begin position="162"/>
        <end position="196"/>
    </location>
</feature>
<dbReference type="VEuPathDB" id="FungiDB:BO97DRAFT_464029"/>
<dbReference type="OrthoDB" id="8064436at2759"/>
<protein>
    <submittedName>
        <fullName evidence="3">Uncharacterized protein</fullName>
    </submittedName>
</protein>
<evidence type="ECO:0000256" key="2">
    <source>
        <dbReference type="SAM" id="MobiDB-lite"/>
    </source>
</evidence>
<dbReference type="EMBL" id="KZ824335">
    <property type="protein sequence ID" value="RAL07325.1"/>
    <property type="molecule type" value="Genomic_DNA"/>
</dbReference>
<feature type="compositionally biased region" description="Polar residues" evidence="2">
    <location>
        <begin position="313"/>
        <end position="334"/>
    </location>
</feature>